<sequence length="371" mass="41195">MRKAAIGLLVVVIFMLTACNNNKISNSSKTAQKKPVVQGKELYLTKQSSTPSDTRGLILKNIGNPLDVDELDTGLMDLSQEHFSPQDYYLQVGKYINKANLNEWVNRKSKSNPNGLNPEIPGNKDSLQLEKAYPPILSYVLEQDYLDKSGKTAGVSIAVALDKTVQVSYTDAQGLVYSDSVTVGDSAFTQEGENIGESIIKQLRNKHIVPNVPIFLTLYQTADTDKSIVPGYFFEKAFVDTGEGSIDSWSGVDRKYYPFPDSSTSTLDKGTSDMFQNLKDDFGTNFPDANYTMVGEGLYVDKQLTNLEIDIKVPGADRPLVEAMTQYLASELQNKALPDYIPISIRLMDIDDEKALITWDPEKESIGTYIY</sequence>
<keyword evidence="1" id="KW-0732">Signal</keyword>
<gene>
    <name evidence="2" type="ORF">P4T90_15795</name>
</gene>
<evidence type="ECO:0000313" key="2">
    <source>
        <dbReference type="EMBL" id="MED1204512.1"/>
    </source>
</evidence>
<dbReference type="PIRSF" id="PIRSF012509">
    <property type="entry name" value="CamS"/>
    <property type="match status" value="1"/>
</dbReference>
<dbReference type="EMBL" id="JARMAB010000023">
    <property type="protein sequence ID" value="MED1204512.1"/>
    <property type="molecule type" value="Genomic_DNA"/>
</dbReference>
<keyword evidence="3" id="KW-1185">Reference proteome</keyword>
<feature type="signal peptide" evidence="1">
    <location>
        <begin position="1"/>
        <end position="20"/>
    </location>
</feature>
<evidence type="ECO:0000256" key="1">
    <source>
        <dbReference type="SAM" id="SignalP"/>
    </source>
</evidence>
<dbReference type="Gene3D" id="3.10.570.10">
    <property type="entry name" value="sex pheromone staph- cam373 precursor domain"/>
    <property type="match status" value="1"/>
</dbReference>
<dbReference type="RefSeq" id="WP_066266480.1">
    <property type="nucleotide sequence ID" value="NZ_JARMAB010000023.1"/>
</dbReference>
<feature type="chain" id="PRO_5046316168" evidence="1">
    <location>
        <begin position="21"/>
        <end position="371"/>
    </location>
</feature>
<dbReference type="CDD" id="cd13441">
    <property type="entry name" value="CamS_repeat_1"/>
    <property type="match status" value="1"/>
</dbReference>
<comment type="caution">
    <text evidence="2">The sequence shown here is derived from an EMBL/GenBank/DDBJ whole genome shotgun (WGS) entry which is preliminary data.</text>
</comment>
<dbReference type="PROSITE" id="PS51257">
    <property type="entry name" value="PROKAR_LIPOPROTEIN"/>
    <property type="match status" value="1"/>
</dbReference>
<protein>
    <submittedName>
        <fullName evidence="2">CamS family sex pheromone protein</fullName>
    </submittedName>
</protein>
<dbReference type="Proteomes" id="UP001341444">
    <property type="component" value="Unassembled WGS sequence"/>
</dbReference>
<accession>A0ABU6MMT4</accession>
<dbReference type="Pfam" id="PF07537">
    <property type="entry name" value="CamS"/>
    <property type="match status" value="1"/>
</dbReference>
<reference evidence="2 3" key="1">
    <citation type="submission" date="2023-03" db="EMBL/GenBank/DDBJ databases">
        <title>Bacillus Genome Sequencing.</title>
        <authorList>
            <person name="Dunlap C."/>
        </authorList>
    </citation>
    <scope>NUCLEOTIDE SEQUENCE [LARGE SCALE GENOMIC DNA]</scope>
    <source>
        <strain evidence="2 3">B-23453</strain>
    </source>
</reference>
<proteinExistence type="predicted"/>
<organism evidence="2 3">
    <name type="scientific">Heyndrickxia acidicola</name>
    <dbReference type="NCBI Taxonomy" id="209389"/>
    <lineage>
        <taxon>Bacteria</taxon>
        <taxon>Bacillati</taxon>
        <taxon>Bacillota</taxon>
        <taxon>Bacilli</taxon>
        <taxon>Bacillales</taxon>
        <taxon>Bacillaceae</taxon>
        <taxon>Heyndrickxia</taxon>
    </lineage>
</organism>
<dbReference type="InterPro" id="IPR011426">
    <property type="entry name" value="CamS"/>
</dbReference>
<name>A0ABU6MMT4_9BACI</name>
<evidence type="ECO:0000313" key="3">
    <source>
        <dbReference type="Proteomes" id="UP001341444"/>
    </source>
</evidence>